<dbReference type="EMBL" id="JBHRXN010000031">
    <property type="protein sequence ID" value="MFC3533070.1"/>
    <property type="molecule type" value="Genomic_DNA"/>
</dbReference>
<dbReference type="Gene3D" id="3.40.50.450">
    <property type="match status" value="1"/>
</dbReference>
<name>A0ABV7RG81_9NEIS</name>
<reference evidence="2" key="1">
    <citation type="journal article" date="2019" name="Int. J. Syst. Evol. Microbiol.">
        <title>The Global Catalogue of Microorganisms (GCM) 10K type strain sequencing project: providing services to taxonomists for standard genome sequencing and annotation.</title>
        <authorList>
            <consortium name="The Broad Institute Genomics Platform"/>
            <consortium name="The Broad Institute Genome Sequencing Center for Infectious Disease"/>
            <person name="Wu L."/>
            <person name="Ma J."/>
        </authorList>
    </citation>
    <scope>NUCLEOTIDE SEQUENCE [LARGE SCALE GENOMIC DNA]</scope>
    <source>
        <strain evidence="2">KCTC 42742</strain>
    </source>
</reference>
<gene>
    <name evidence="1" type="ORF">ACFOLG_12875</name>
</gene>
<dbReference type="RefSeq" id="WP_386092459.1">
    <property type="nucleotide sequence ID" value="NZ_JBHRXN010000031.1"/>
</dbReference>
<evidence type="ECO:0008006" key="3">
    <source>
        <dbReference type="Google" id="ProtNLM"/>
    </source>
</evidence>
<proteinExistence type="predicted"/>
<comment type="caution">
    <text evidence="1">The sequence shown here is derived from an EMBL/GenBank/DDBJ whole genome shotgun (WGS) entry which is preliminary data.</text>
</comment>
<keyword evidence="2" id="KW-1185">Reference proteome</keyword>
<sequence length="217" mass="23813">MKTCFVISPIGDDGSEVRQRADKVLLHIIKPALQPLGYEIIRADSMPKTGMITSQIVNAIVDSDLVIADLTGHNPNVFYELAIRHCSNKPYIHLIEKGDKLPFDIHGVRAIPISVSDIAVASAAINGIKENVRSYEDGHVADSPVSIARKVGELLGDNSLIEELLGRLEELESAVSNVPDEVEWNLDTTIEAAADEVKTHIDEQIEGLKEFLLQKED</sequence>
<accession>A0ABV7RG81</accession>
<protein>
    <recommendedName>
        <fullName evidence="3">Nucleoside 2-deoxyribosyltransferase</fullName>
    </recommendedName>
</protein>
<evidence type="ECO:0000313" key="1">
    <source>
        <dbReference type="EMBL" id="MFC3533070.1"/>
    </source>
</evidence>
<organism evidence="1 2">
    <name type="scientific">Vogesella facilis</name>
    <dbReference type="NCBI Taxonomy" id="1655232"/>
    <lineage>
        <taxon>Bacteria</taxon>
        <taxon>Pseudomonadati</taxon>
        <taxon>Pseudomonadota</taxon>
        <taxon>Betaproteobacteria</taxon>
        <taxon>Neisseriales</taxon>
        <taxon>Chromobacteriaceae</taxon>
        <taxon>Vogesella</taxon>
    </lineage>
</organism>
<dbReference type="Proteomes" id="UP001595741">
    <property type="component" value="Unassembled WGS sequence"/>
</dbReference>
<evidence type="ECO:0000313" key="2">
    <source>
        <dbReference type="Proteomes" id="UP001595741"/>
    </source>
</evidence>